<protein>
    <submittedName>
        <fullName evidence="2">Uncharacterized protein</fullName>
    </submittedName>
</protein>
<dbReference type="AlphaFoldDB" id="A0A6A6NWK4"/>
<dbReference type="Proteomes" id="UP000799766">
    <property type="component" value="Unassembled WGS sequence"/>
</dbReference>
<proteinExistence type="predicted"/>
<gene>
    <name evidence="2" type="ORF">BDY21DRAFT_394518</name>
</gene>
<keyword evidence="3" id="KW-1185">Reference proteome</keyword>
<sequence length="340" mass="36288">MSTSMGQLPMATSGLPSTGPLHPPSSRGGPAKFRTQPALSTRPIKPATLDALLRGRTAKHQRPQSAASNNARPRHPSRPPRTAAPRYVPRRQYAVACTAATGPQRRDRRARALALDEVRERTSRGPLPARPPPPPRRTAHNERRIRRKKGGKRGRATAAPRRGGRGRAPARARLIGRRSAGSPSSPPANQDAPCLGCSRALMRAMGGGPPRAERERANRRGWLAGSLARGGRGPLPATGGSGGRTWSWLALGCIYGPWRGDALSICRHIWLRAGCRAMETCDRGPRFFCFATKLPPAVGWLGGGAARSGPGPACLCVCLAMHEAMSRSGVEAVSGQRRTT</sequence>
<feature type="region of interest" description="Disordered" evidence="1">
    <location>
        <begin position="115"/>
        <end position="172"/>
    </location>
</feature>
<evidence type="ECO:0000313" key="3">
    <source>
        <dbReference type="Proteomes" id="UP000799766"/>
    </source>
</evidence>
<evidence type="ECO:0000256" key="1">
    <source>
        <dbReference type="SAM" id="MobiDB-lite"/>
    </source>
</evidence>
<feature type="compositionally biased region" description="Basic residues" evidence="1">
    <location>
        <begin position="162"/>
        <end position="172"/>
    </location>
</feature>
<feature type="compositionally biased region" description="Basic residues" evidence="1">
    <location>
        <begin position="143"/>
        <end position="155"/>
    </location>
</feature>
<organism evidence="2 3">
    <name type="scientific">Lineolata rhizophorae</name>
    <dbReference type="NCBI Taxonomy" id="578093"/>
    <lineage>
        <taxon>Eukaryota</taxon>
        <taxon>Fungi</taxon>
        <taxon>Dikarya</taxon>
        <taxon>Ascomycota</taxon>
        <taxon>Pezizomycotina</taxon>
        <taxon>Dothideomycetes</taxon>
        <taxon>Dothideomycetes incertae sedis</taxon>
        <taxon>Lineolatales</taxon>
        <taxon>Lineolataceae</taxon>
        <taxon>Lineolata</taxon>
    </lineage>
</organism>
<dbReference type="EMBL" id="MU001684">
    <property type="protein sequence ID" value="KAF2456116.1"/>
    <property type="molecule type" value="Genomic_DNA"/>
</dbReference>
<feature type="region of interest" description="Disordered" evidence="1">
    <location>
        <begin position="1"/>
        <end position="91"/>
    </location>
</feature>
<evidence type="ECO:0000313" key="2">
    <source>
        <dbReference type="EMBL" id="KAF2456116.1"/>
    </source>
</evidence>
<accession>A0A6A6NWK4</accession>
<name>A0A6A6NWK4_9PEZI</name>
<reference evidence="2" key="1">
    <citation type="journal article" date="2020" name="Stud. Mycol.">
        <title>101 Dothideomycetes genomes: a test case for predicting lifestyles and emergence of pathogens.</title>
        <authorList>
            <person name="Haridas S."/>
            <person name="Albert R."/>
            <person name="Binder M."/>
            <person name="Bloem J."/>
            <person name="Labutti K."/>
            <person name="Salamov A."/>
            <person name="Andreopoulos B."/>
            <person name="Baker S."/>
            <person name="Barry K."/>
            <person name="Bills G."/>
            <person name="Bluhm B."/>
            <person name="Cannon C."/>
            <person name="Castanera R."/>
            <person name="Culley D."/>
            <person name="Daum C."/>
            <person name="Ezra D."/>
            <person name="Gonzalez J."/>
            <person name="Henrissat B."/>
            <person name="Kuo A."/>
            <person name="Liang C."/>
            <person name="Lipzen A."/>
            <person name="Lutzoni F."/>
            <person name="Magnuson J."/>
            <person name="Mondo S."/>
            <person name="Nolan M."/>
            <person name="Ohm R."/>
            <person name="Pangilinan J."/>
            <person name="Park H.-J."/>
            <person name="Ramirez L."/>
            <person name="Alfaro M."/>
            <person name="Sun H."/>
            <person name="Tritt A."/>
            <person name="Yoshinaga Y."/>
            <person name="Zwiers L.-H."/>
            <person name="Turgeon B."/>
            <person name="Goodwin S."/>
            <person name="Spatafora J."/>
            <person name="Crous P."/>
            <person name="Grigoriev I."/>
        </authorList>
    </citation>
    <scope>NUCLEOTIDE SEQUENCE</scope>
    <source>
        <strain evidence="2">ATCC 16933</strain>
    </source>
</reference>